<feature type="binding site" evidence="5">
    <location>
        <position position="348"/>
    </location>
    <ligand>
        <name>Fe cation</name>
        <dbReference type="ChEBI" id="CHEBI:24875"/>
    </ligand>
</feature>
<evidence type="ECO:0000256" key="3">
    <source>
        <dbReference type="ARBA" id="ARBA00022737"/>
    </source>
</evidence>
<feature type="binding site" evidence="5">
    <location>
        <position position="188"/>
    </location>
    <ligand>
        <name>Fe cation</name>
        <dbReference type="ChEBI" id="CHEBI:24875"/>
    </ligand>
</feature>
<gene>
    <name evidence="7" type="ORF">AWB69_01675</name>
</gene>
<dbReference type="EMBL" id="FCOK02000008">
    <property type="protein sequence ID" value="SAL23801.1"/>
    <property type="molecule type" value="Genomic_DNA"/>
</dbReference>
<dbReference type="Gene3D" id="3.10.180.10">
    <property type="entry name" value="2,3-Dihydroxybiphenyl 1,2-Dioxygenase, domain 1"/>
    <property type="match status" value="2"/>
</dbReference>
<dbReference type="InterPro" id="IPR041736">
    <property type="entry name" value="4OHPhenylPyrv_dOase_N"/>
</dbReference>
<dbReference type="OrthoDB" id="9780241at2"/>
<dbReference type="Proteomes" id="UP000054683">
    <property type="component" value="Unassembled WGS sequence"/>
</dbReference>
<keyword evidence="7" id="KW-0670">Pyruvate</keyword>
<dbReference type="AlphaFoldDB" id="A0A158FW22"/>
<comment type="similarity">
    <text evidence="1">Belongs to the 4HPPD family.</text>
</comment>
<feature type="domain" description="VOC" evidence="6">
    <location>
        <begin position="27"/>
        <end position="145"/>
    </location>
</feature>
<evidence type="ECO:0000313" key="8">
    <source>
        <dbReference type="Proteomes" id="UP000054683"/>
    </source>
</evidence>
<evidence type="ECO:0000256" key="1">
    <source>
        <dbReference type="ARBA" id="ARBA00005877"/>
    </source>
</evidence>
<name>A0A158FW22_9BURK</name>
<evidence type="ECO:0000256" key="2">
    <source>
        <dbReference type="ARBA" id="ARBA00022723"/>
    </source>
</evidence>
<dbReference type="GO" id="GO:0046872">
    <property type="term" value="F:metal ion binding"/>
    <property type="evidence" value="ECO:0007669"/>
    <property type="project" value="UniProtKB-KW"/>
</dbReference>
<dbReference type="PIRSF" id="PIRSF009283">
    <property type="entry name" value="HPP_dOase"/>
    <property type="match status" value="1"/>
</dbReference>
<dbReference type="CDD" id="cd08342">
    <property type="entry name" value="HPPD_N_like"/>
    <property type="match status" value="1"/>
</dbReference>
<dbReference type="PROSITE" id="PS51819">
    <property type="entry name" value="VOC"/>
    <property type="match status" value="2"/>
</dbReference>
<dbReference type="SUPFAM" id="SSF54593">
    <property type="entry name" value="Glyoxalase/Bleomycin resistance protein/Dihydroxybiphenyl dioxygenase"/>
    <property type="match status" value="1"/>
</dbReference>
<organism evidence="7 8">
    <name type="scientific">Caballeronia udeis</name>
    <dbReference type="NCBI Taxonomy" id="1232866"/>
    <lineage>
        <taxon>Bacteria</taxon>
        <taxon>Pseudomonadati</taxon>
        <taxon>Pseudomonadota</taxon>
        <taxon>Betaproteobacteria</taxon>
        <taxon>Burkholderiales</taxon>
        <taxon>Burkholderiaceae</taxon>
        <taxon>Caballeronia</taxon>
    </lineage>
</organism>
<dbReference type="InterPro" id="IPR029068">
    <property type="entry name" value="Glyas_Bleomycin-R_OHBP_Dase"/>
</dbReference>
<dbReference type="RefSeq" id="WP_062084149.1">
    <property type="nucleotide sequence ID" value="NZ_FCOK02000008.1"/>
</dbReference>
<protein>
    <submittedName>
        <fullName evidence="7">4-hydroxyphenylpyruvate dioxygenase</fullName>
    </submittedName>
</protein>
<accession>A0A158FW22</accession>
<dbReference type="GO" id="GO:0003868">
    <property type="term" value="F:4-hydroxyphenylpyruvate dioxygenase activity"/>
    <property type="evidence" value="ECO:0007669"/>
    <property type="project" value="InterPro"/>
</dbReference>
<keyword evidence="3" id="KW-0677">Repeat</keyword>
<keyword evidence="7" id="KW-0223">Dioxygenase</keyword>
<feature type="binding site" evidence="5">
    <location>
        <position position="266"/>
    </location>
    <ligand>
        <name>Fe cation</name>
        <dbReference type="ChEBI" id="CHEBI:24875"/>
    </ligand>
</feature>
<dbReference type="Pfam" id="PF00903">
    <property type="entry name" value="Glyoxalase"/>
    <property type="match status" value="1"/>
</dbReference>
<feature type="domain" description="VOC" evidence="6">
    <location>
        <begin position="185"/>
        <end position="352"/>
    </location>
</feature>
<proteinExistence type="inferred from homology"/>
<keyword evidence="2 5" id="KW-0479">Metal-binding</keyword>
<evidence type="ECO:0000313" key="7">
    <source>
        <dbReference type="EMBL" id="SAL23801.1"/>
    </source>
</evidence>
<evidence type="ECO:0000256" key="4">
    <source>
        <dbReference type="ARBA" id="ARBA00023004"/>
    </source>
</evidence>
<dbReference type="InterPro" id="IPR005956">
    <property type="entry name" value="4OHPhenylPyrv_dOase"/>
</dbReference>
<keyword evidence="7" id="KW-0560">Oxidoreductase</keyword>
<evidence type="ECO:0000256" key="5">
    <source>
        <dbReference type="PIRSR" id="PIRSR009283-1"/>
    </source>
</evidence>
<sequence>MTNDASLPGAASAQPLQDSDNPLGVAGLEFVEFSSPDPARLRTLFEQLGFTQVARHVSKDVTLFRQGSMNFLINADDDSFAARFAVNHGVGICAIGLRVFDAATSHERAVEFGAWDFEGERIGPNELLIPAIQGIGDSHIYFVDHWEGRQEPSEKARSIYDIDFAWFDPQETHAALHSNDAGLSKVDHLTQTVGAGRLADWLEFYLQVLHFKEIHAVHPDWKVAQDLPVIVSPCQTLSIPVYEEGTYRTSLMQDYLPDHTGEGVQHIALEAKDIFASVDILRSRGIRFVQPPARYYEQLDERLPGHGLDVDALRSRGILVDGTIAADGTARLFLQTFVQRDSGDMFFEIVERRGHHGFGEGNLIALGKAREA</sequence>
<dbReference type="GO" id="GO:0006572">
    <property type="term" value="P:L-tyrosine catabolic process"/>
    <property type="evidence" value="ECO:0007669"/>
    <property type="project" value="TreeGrafter"/>
</dbReference>
<dbReference type="PANTHER" id="PTHR11959:SF1">
    <property type="entry name" value="4-HYDROXYPHENYLPYRUVATE DIOXYGENASE"/>
    <property type="match status" value="1"/>
</dbReference>
<reference evidence="7 8" key="1">
    <citation type="submission" date="2016-01" db="EMBL/GenBank/DDBJ databases">
        <authorList>
            <person name="Oliw E.H."/>
        </authorList>
    </citation>
    <scope>NUCLEOTIDE SEQUENCE [LARGE SCALE GENOMIC DNA]</scope>
    <source>
        <strain evidence="7">LMG 27134</strain>
    </source>
</reference>
<dbReference type="PANTHER" id="PTHR11959">
    <property type="entry name" value="4-HYDROXYPHENYLPYRUVATE DIOXYGENASE"/>
    <property type="match status" value="1"/>
</dbReference>
<keyword evidence="4 5" id="KW-0408">Iron</keyword>
<comment type="cofactor">
    <cofactor evidence="5">
        <name>Fe cation</name>
        <dbReference type="ChEBI" id="CHEBI:24875"/>
    </cofactor>
    <text evidence="5">Binds 1 Fe cation per subunit.</text>
</comment>
<dbReference type="InterPro" id="IPR037523">
    <property type="entry name" value="VOC_core"/>
</dbReference>
<dbReference type="Pfam" id="PF14696">
    <property type="entry name" value="Glyoxalase_5"/>
    <property type="match status" value="1"/>
</dbReference>
<evidence type="ECO:0000259" key="6">
    <source>
        <dbReference type="PROSITE" id="PS51819"/>
    </source>
</evidence>
<dbReference type="InterPro" id="IPR004360">
    <property type="entry name" value="Glyas_Fos-R_dOase_dom"/>
</dbReference>